<comment type="caution">
    <text evidence="2">The sequence shown here is derived from an EMBL/GenBank/DDBJ whole genome shotgun (WGS) entry which is preliminary data.</text>
</comment>
<protein>
    <submittedName>
        <fullName evidence="2">Uncharacterized protein</fullName>
    </submittedName>
</protein>
<gene>
    <name evidence="2" type="ORF">WG900_07120</name>
</gene>
<name>A0ABU8S6Z7_9SPHN</name>
<evidence type="ECO:0000256" key="1">
    <source>
        <dbReference type="SAM" id="Phobius"/>
    </source>
</evidence>
<dbReference type="RefSeq" id="WP_339965883.1">
    <property type="nucleotide sequence ID" value="NZ_JBBHJY010000002.1"/>
</dbReference>
<feature type="transmembrane region" description="Helical" evidence="1">
    <location>
        <begin position="37"/>
        <end position="55"/>
    </location>
</feature>
<evidence type="ECO:0000313" key="3">
    <source>
        <dbReference type="Proteomes" id="UP001379235"/>
    </source>
</evidence>
<keyword evidence="1" id="KW-1133">Transmembrane helix</keyword>
<accession>A0ABU8S6Z7</accession>
<organism evidence="2 3">
    <name type="scientific">Novosphingobium aquae</name>
    <dbReference type="NCBI Taxonomy" id="3133435"/>
    <lineage>
        <taxon>Bacteria</taxon>
        <taxon>Pseudomonadati</taxon>
        <taxon>Pseudomonadota</taxon>
        <taxon>Alphaproteobacteria</taxon>
        <taxon>Sphingomonadales</taxon>
        <taxon>Sphingomonadaceae</taxon>
        <taxon>Novosphingobium</taxon>
    </lineage>
</organism>
<evidence type="ECO:0000313" key="2">
    <source>
        <dbReference type="EMBL" id="MEJ6009686.1"/>
    </source>
</evidence>
<keyword evidence="1" id="KW-0472">Membrane</keyword>
<sequence length="64" mass="6898">MSVQASALSRDFAIAAIGLFLITRLIAFLSGTPPFALTWQDVALPLGAAAIFVFFRNFRGGRPQ</sequence>
<feature type="transmembrane region" description="Helical" evidence="1">
    <location>
        <begin position="12"/>
        <end position="31"/>
    </location>
</feature>
<proteinExistence type="predicted"/>
<keyword evidence="3" id="KW-1185">Reference proteome</keyword>
<reference evidence="2 3" key="1">
    <citation type="submission" date="2024-03" db="EMBL/GenBank/DDBJ databases">
        <authorList>
            <person name="Jo J.-H."/>
        </authorList>
    </citation>
    <scope>NUCLEOTIDE SEQUENCE [LARGE SCALE GENOMIC DNA]</scope>
    <source>
        <strain evidence="2 3">AS3R-12</strain>
    </source>
</reference>
<dbReference type="Proteomes" id="UP001379235">
    <property type="component" value="Unassembled WGS sequence"/>
</dbReference>
<keyword evidence="1" id="KW-0812">Transmembrane</keyword>
<dbReference type="EMBL" id="JBBHJY010000002">
    <property type="protein sequence ID" value="MEJ6009686.1"/>
    <property type="molecule type" value="Genomic_DNA"/>
</dbReference>